<protein>
    <recommendedName>
        <fullName evidence="3">Cytochrome c</fullName>
    </recommendedName>
</protein>
<reference evidence="1 2" key="1">
    <citation type="journal article" date="2014" name="Genome Announc.">
        <title>Genome Sequence of Afipia felis Strain 76713, Isolated in Hospital Water Using an Amoeba Co-Culture Procedure.</title>
        <authorList>
            <person name="Benamar S."/>
            <person name="La Scola B."/>
            <person name="Croce O."/>
        </authorList>
    </citation>
    <scope>NUCLEOTIDE SEQUENCE [LARGE SCALE GENOMIC DNA]</scope>
    <source>
        <strain evidence="1 2">76713</strain>
    </source>
</reference>
<evidence type="ECO:0000313" key="2">
    <source>
        <dbReference type="Proteomes" id="UP000035762"/>
    </source>
</evidence>
<dbReference type="RefSeq" id="WP_009337652.1">
    <property type="nucleotide sequence ID" value="NZ_CCAZ020000001.1"/>
</dbReference>
<comment type="caution">
    <text evidence="1">The sequence shown here is derived from an EMBL/GenBank/DDBJ whole genome shotgun (WGS) entry which is preliminary data.</text>
</comment>
<name>A0A090N6F1_AFIFE</name>
<gene>
    <name evidence="1" type="ORF">BN961_00113</name>
</gene>
<accession>A0A090N6F1</accession>
<evidence type="ECO:0008006" key="3">
    <source>
        <dbReference type="Google" id="ProtNLM"/>
    </source>
</evidence>
<organism evidence="1 2">
    <name type="scientific">Afipia felis</name>
    <name type="common">Cat scratch disease bacillus</name>
    <dbReference type="NCBI Taxonomy" id="1035"/>
    <lineage>
        <taxon>Bacteria</taxon>
        <taxon>Pseudomonadati</taxon>
        <taxon>Pseudomonadota</taxon>
        <taxon>Alphaproteobacteria</taxon>
        <taxon>Hyphomicrobiales</taxon>
        <taxon>Nitrobacteraceae</taxon>
        <taxon>Afipia</taxon>
    </lineage>
</organism>
<proteinExistence type="predicted"/>
<sequence>MRALRTREICQAILFATALTLGVPKGSAAESLSREAYLPHLGDLMNTMQARHLKLWFAGRSNNWPLAAYEVDLMMENFRDIAILYPNVPVADVEMLIGPTKDIGEAIKARDAVKFSETYKELTAACNSCHQAIGREYIVIQVPTASPFSNQVFPLKK</sequence>
<dbReference type="AlphaFoldDB" id="A0A090N6F1"/>
<keyword evidence="2" id="KW-1185">Reference proteome</keyword>
<dbReference type="EMBL" id="CCAZ020000001">
    <property type="protein sequence ID" value="CEG06743.1"/>
    <property type="molecule type" value="Genomic_DNA"/>
</dbReference>
<evidence type="ECO:0000313" key="1">
    <source>
        <dbReference type="EMBL" id="CEG06743.1"/>
    </source>
</evidence>
<dbReference type="STRING" id="1035.BN961_00113"/>
<dbReference type="Proteomes" id="UP000035762">
    <property type="component" value="Unassembled WGS sequence"/>
</dbReference>